<accession>A0A6J7CLU3</accession>
<organism evidence="2">
    <name type="scientific">freshwater metagenome</name>
    <dbReference type="NCBI Taxonomy" id="449393"/>
    <lineage>
        <taxon>unclassified sequences</taxon>
        <taxon>metagenomes</taxon>
        <taxon>ecological metagenomes</taxon>
    </lineage>
</organism>
<dbReference type="EMBL" id="CAFBLP010000002">
    <property type="protein sequence ID" value="CAB4858750.1"/>
    <property type="molecule type" value="Genomic_DNA"/>
</dbReference>
<dbReference type="InterPro" id="IPR032466">
    <property type="entry name" value="Metal_Hydrolase"/>
</dbReference>
<dbReference type="InterPro" id="IPR006680">
    <property type="entry name" value="Amidohydro-rel"/>
</dbReference>
<dbReference type="Gene3D" id="3.20.20.140">
    <property type="entry name" value="Metal-dependent hydrolases"/>
    <property type="match status" value="1"/>
</dbReference>
<name>A0A6J7CLU3_9ZZZZ</name>
<dbReference type="Pfam" id="PF04909">
    <property type="entry name" value="Amidohydro_2"/>
    <property type="match status" value="1"/>
</dbReference>
<evidence type="ECO:0000313" key="2">
    <source>
        <dbReference type="EMBL" id="CAB4858750.1"/>
    </source>
</evidence>
<feature type="domain" description="Amidohydrolase-related" evidence="1">
    <location>
        <begin position="58"/>
        <end position="283"/>
    </location>
</feature>
<protein>
    <submittedName>
        <fullName evidence="2">Unannotated protein</fullName>
    </submittedName>
</protein>
<reference evidence="2" key="1">
    <citation type="submission" date="2020-05" db="EMBL/GenBank/DDBJ databases">
        <authorList>
            <person name="Chiriac C."/>
            <person name="Salcher M."/>
            <person name="Ghai R."/>
            <person name="Kavagutti S V."/>
        </authorList>
    </citation>
    <scope>NUCLEOTIDE SEQUENCE</scope>
</reference>
<proteinExistence type="predicted"/>
<evidence type="ECO:0000259" key="1">
    <source>
        <dbReference type="Pfam" id="PF04909"/>
    </source>
</evidence>
<dbReference type="SUPFAM" id="SSF51556">
    <property type="entry name" value="Metallo-dependent hydrolases"/>
    <property type="match status" value="1"/>
</dbReference>
<gene>
    <name evidence="2" type="ORF">UFOPK3376_00132</name>
</gene>
<dbReference type="GO" id="GO:0016787">
    <property type="term" value="F:hydrolase activity"/>
    <property type="evidence" value="ECO:0007669"/>
    <property type="project" value="InterPro"/>
</dbReference>
<sequence>MDDIGIIDLMIGFPKRTAGDHYQFLAGAVKDAESKVMTMPAQYMFTEVPGDVDEQTDTVAMLLADMDRCGVARGMVHMGSDESVKALLAHPDRIIPCVDADPNDIGGAIRRIRTAHAEWGIKAVTSFPSGCLPQVAVSDARYYPLYATCVDLDIPMIINAGVPGPRVPMLCQHVEHFDQVCYDFPDLRIVMRHGAEPWQELAVKLMLKWPGLYYMTSAFAPKYFPREIVDYANSRGVNKVLYAGYYPMGLSLDRIVAELREVPFRQHVWQRFLRDNAVDVFRL</sequence>
<dbReference type="AlphaFoldDB" id="A0A6J7CLU3"/>